<sequence length="670" mass="73306">MSRSRRHPRGDKLCVPRSVFRRRSAGDANSRGMRLSSFLPPLIVALVVLSHPLEVLAQVCRECDDATRPCASCTVDVTYVTEPLPVEANATTVEESLFLGSFVLKSVRPETLASWQVTWSFPDGQSLYNGVTDAVLINPGGPGGQPARVVNRLDATVDKAEQKFSFVGHAEDGQDVLGATRIRVNGVLCSQANAENIQVSFTDASCLVREWRFCCGSKIMPPSPSPPFPPPAPPLESLAPPVVVQRGALSSAAQSSTSWLRNGSTMSALVVACIISLVLTIEVCRRVRSFIAGEEAPLADLDLEDVFAPKRKNTLLLPGQCFKARSDDLEGIVVQDDDTARMNAGVLHRHDLFNASFATYVENAGDVIEETSTGEDVVEIQLSSIKLGRLLGRGAHGAVYAGKWNKRTVAVKKLHAMSSVPQNDLKTFVREVQVLSKIAHPKIVRMFGACLKQPHLCIVEEMMDGGSLHTLLHEDKRLTDLDDIARIAMDVALAMSYLHSEHIVHRDLKSHNVLLNSHGAKVADFGIARALEQTIGQTLGTKTNASGAIGGTPAYMAPECFHGDVEAVTTKCDVYSYSVLLWEMLSRRVPWEEYANHMQIIFAVAIQSQRLPLDVLGEDDVVTRTLVDKVMVPAWQTDPDARPDFHEVVDVLRKLLNDRVEARDAVMKEC</sequence>
<name>A0A090M7G6_OSTTA</name>
<dbReference type="InterPro" id="IPR051681">
    <property type="entry name" value="Ser/Thr_Kinases-Pseudokinases"/>
</dbReference>
<dbReference type="PANTHER" id="PTHR44329">
    <property type="entry name" value="SERINE/THREONINE-PROTEIN KINASE TNNI3K-RELATED"/>
    <property type="match status" value="1"/>
</dbReference>
<dbReference type="KEGG" id="ota:OT_ostta05g03180"/>
<accession>A0A090M7G6</accession>
<gene>
    <name evidence="8" type="ORF">OT_ostta05g03180</name>
</gene>
<keyword evidence="5 6" id="KW-0067">ATP-binding</keyword>
<dbReference type="InterPro" id="IPR001245">
    <property type="entry name" value="Ser-Thr/Tyr_kinase_cat_dom"/>
</dbReference>
<dbReference type="STRING" id="70448.A0A090M7G6"/>
<dbReference type="PROSITE" id="PS00108">
    <property type="entry name" value="PROTEIN_KINASE_ST"/>
    <property type="match status" value="1"/>
</dbReference>
<evidence type="ECO:0000256" key="3">
    <source>
        <dbReference type="ARBA" id="ARBA00022741"/>
    </source>
</evidence>
<organism evidence="8 9">
    <name type="scientific">Ostreococcus tauri</name>
    <name type="common">Marine green alga</name>
    <dbReference type="NCBI Taxonomy" id="70448"/>
    <lineage>
        <taxon>Eukaryota</taxon>
        <taxon>Viridiplantae</taxon>
        <taxon>Chlorophyta</taxon>
        <taxon>Mamiellophyceae</taxon>
        <taxon>Mamiellales</taxon>
        <taxon>Bathycoccaceae</taxon>
        <taxon>Ostreococcus</taxon>
    </lineage>
</organism>
<dbReference type="GeneID" id="9835127"/>
<dbReference type="InterPro" id="IPR011009">
    <property type="entry name" value="Kinase-like_dom_sf"/>
</dbReference>
<dbReference type="Proteomes" id="UP000009170">
    <property type="component" value="Unassembled WGS sequence"/>
</dbReference>
<protein>
    <submittedName>
        <fullName evidence="8">Serine/threonine-protein kinase, active site</fullName>
    </submittedName>
</protein>
<dbReference type="InParanoid" id="A0A090M7G6"/>
<dbReference type="SUPFAM" id="SSF56112">
    <property type="entry name" value="Protein kinase-like (PK-like)"/>
    <property type="match status" value="1"/>
</dbReference>
<keyword evidence="3 6" id="KW-0547">Nucleotide-binding</keyword>
<dbReference type="SMART" id="SM00220">
    <property type="entry name" value="S_TKc"/>
    <property type="match status" value="1"/>
</dbReference>
<dbReference type="InterPro" id="IPR008271">
    <property type="entry name" value="Ser/Thr_kinase_AS"/>
</dbReference>
<dbReference type="EMBL" id="CAID01000005">
    <property type="protein sequence ID" value="CEF98044.1"/>
    <property type="molecule type" value="Genomic_DNA"/>
</dbReference>
<comment type="caution">
    <text evidence="8">The sequence shown here is derived from an EMBL/GenBank/DDBJ whole genome shotgun (WGS) entry which is preliminary data.</text>
</comment>
<dbReference type="RefSeq" id="XP_003079426.2">
    <property type="nucleotide sequence ID" value="XM_003079378.2"/>
</dbReference>
<keyword evidence="4 8" id="KW-0418">Kinase</keyword>
<reference evidence="9" key="1">
    <citation type="journal article" date="2006" name="Proc. Natl. Acad. Sci. U.S.A.">
        <title>Genome analysis of the smallest free-living eukaryote Ostreococcus tauri unveils many unique features.</title>
        <authorList>
            <person name="Derelle E."/>
            <person name="Ferraz C."/>
            <person name="Rombauts S."/>
            <person name="Rouze P."/>
            <person name="Worden A.Z."/>
            <person name="Robbens S."/>
            <person name="Partensky F."/>
            <person name="Degroeve S."/>
            <person name="Echeynie S."/>
            <person name="Cooke R."/>
            <person name="Saeys Y."/>
            <person name="Wuyts J."/>
            <person name="Jabbari K."/>
            <person name="Bowler C."/>
            <person name="Panaud O."/>
            <person name="Piegu B."/>
            <person name="Ball S.G."/>
            <person name="Ral J.-P."/>
            <person name="Bouget F.-Y."/>
            <person name="Piganeau G."/>
            <person name="De Baets B."/>
            <person name="Picard A."/>
            <person name="Delseny M."/>
            <person name="Demaille J."/>
            <person name="Van de Peer Y."/>
            <person name="Moreau H."/>
        </authorList>
    </citation>
    <scope>NUCLEOTIDE SEQUENCE [LARGE SCALE GENOMIC DNA]</scope>
    <source>
        <strain evidence="9">OTTH 0595 / CCAP 157/2 / RCC745</strain>
    </source>
</reference>
<keyword evidence="2" id="KW-0808">Transferase</keyword>
<evidence type="ECO:0000259" key="7">
    <source>
        <dbReference type="PROSITE" id="PS50011"/>
    </source>
</evidence>
<dbReference type="GO" id="GO:0004674">
    <property type="term" value="F:protein serine/threonine kinase activity"/>
    <property type="evidence" value="ECO:0007669"/>
    <property type="project" value="UniProtKB-KW"/>
</dbReference>
<dbReference type="GO" id="GO:0005524">
    <property type="term" value="F:ATP binding"/>
    <property type="evidence" value="ECO:0007669"/>
    <property type="project" value="UniProtKB-UniRule"/>
</dbReference>
<reference evidence="8 9" key="2">
    <citation type="journal article" date="2014" name="BMC Genomics">
        <title>An improved genome of the model marine alga Ostreococcus tauri unfolds by assessing Illumina de novo assemblies.</title>
        <authorList>
            <person name="Blanc-Mathieu R."/>
            <person name="Verhelst B."/>
            <person name="Derelle E."/>
            <person name="Rombauts S."/>
            <person name="Bouget F.Y."/>
            <person name="Carre I."/>
            <person name="Chateau A."/>
            <person name="Eyre-Walker A."/>
            <person name="Grimsley N."/>
            <person name="Moreau H."/>
            <person name="Piegu B."/>
            <person name="Rivals E."/>
            <person name="Schackwitz W."/>
            <person name="Van de Peer Y."/>
            <person name="Piganeau G."/>
        </authorList>
    </citation>
    <scope>NUCLEOTIDE SEQUENCE [LARGE SCALE GENOMIC DNA]</scope>
    <source>
        <strain evidence="9">OTTH 0595 / CCAP 157/2 / RCC745</strain>
    </source>
</reference>
<evidence type="ECO:0000256" key="2">
    <source>
        <dbReference type="ARBA" id="ARBA00022679"/>
    </source>
</evidence>
<dbReference type="InterPro" id="IPR017441">
    <property type="entry name" value="Protein_kinase_ATP_BS"/>
</dbReference>
<dbReference type="CDD" id="cd13999">
    <property type="entry name" value="STKc_MAP3K-like"/>
    <property type="match status" value="1"/>
</dbReference>
<feature type="binding site" evidence="6">
    <location>
        <position position="413"/>
    </location>
    <ligand>
        <name>ATP</name>
        <dbReference type="ChEBI" id="CHEBI:30616"/>
    </ligand>
</feature>
<evidence type="ECO:0000256" key="6">
    <source>
        <dbReference type="PROSITE-ProRule" id="PRU10141"/>
    </source>
</evidence>
<dbReference type="OrthoDB" id="536504at2759"/>
<dbReference type="Pfam" id="PF07714">
    <property type="entry name" value="PK_Tyr_Ser-Thr"/>
    <property type="match status" value="1"/>
</dbReference>
<evidence type="ECO:0000313" key="9">
    <source>
        <dbReference type="Proteomes" id="UP000009170"/>
    </source>
</evidence>
<evidence type="ECO:0000313" key="8">
    <source>
        <dbReference type="EMBL" id="CEF98044.1"/>
    </source>
</evidence>
<proteinExistence type="predicted"/>
<evidence type="ECO:0000256" key="5">
    <source>
        <dbReference type="ARBA" id="ARBA00022840"/>
    </source>
</evidence>
<evidence type="ECO:0000256" key="1">
    <source>
        <dbReference type="ARBA" id="ARBA00022527"/>
    </source>
</evidence>
<dbReference type="InterPro" id="IPR000719">
    <property type="entry name" value="Prot_kinase_dom"/>
</dbReference>
<evidence type="ECO:0000256" key="4">
    <source>
        <dbReference type="ARBA" id="ARBA00022777"/>
    </source>
</evidence>
<dbReference type="AlphaFoldDB" id="A0A090M7G6"/>
<keyword evidence="1" id="KW-0723">Serine/threonine-protein kinase</keyword>
<dbReference type="PROSITE" id="PS00107">
    <property type="entry name" value="PROTEIN_KINASE_ATP"/>
    <property type="match status" value="1"/>
</dbReference>
<dbReference type="Gene3D" id="1.10.510.10">
    <property type="entry name" value="Transferase(Phosphotransferase) domain 1"/>
    <property type="match status" value="1"/>
</dbReference>
<keyword evidence="9" id="KW-1185">Reference proteome</keyword>
<dbReference type="PROSITE" id="PS50011">
    <property type="entry name" value="PROTEIN_KINASE_DOM"/>
    <property type="match status" value="1"/>
</dbReference>
<feature type="domain" description="Protein kinase" evidence="7">
    <location>
        <begin position="385"/>
        <end position="656"/>
    </location>
</feature>